<dbReference type="EC" id="2.7.11.1" evidence="3"/>
<feature type="region of interest" description="Disordered" evidence="13">
    <location>
        <begin position="61"/>
        <end position="81"/>
    </location>
</feature>
<dbReference type="PANTHER" id="PTHR24346:SF110">
    <property type="entry name" value="NON-SPECIFIC SERINE_THREONINE PROTEIN KINASE"/>
    <property type="match status" value="1"/>
</dbReference>
<reference evidence="15" key="1">
    <citation type="submission" date="2021-01" db="EMBL/GenBank/DDBJ databases">
        <authorList>
            <consortium name="Aspergillus luchuensis mut. kawachii IFO 4304 genome sequencing consortium"/>
            <person name="Kazuki M."/>
            <person name="Futagami T."/>
        </authorList>
    </citation>
    <scope>NUCLEOTIDE SEQUENCE</scope>
    <source>
        <strain evidence="15">IFO 4308</strain>
    </source>
</reference>
<feature type="compositionally biased region" description="Polar residues" evidence="13">
    <location>
        <begin position="650"/>
        <end position="659"/>
    </location>
</feature>
<dbReference type="PROSITE" id="PS00108">
    <property type="entry name" value="PROTEIN_KINASE_ST"/>
    <property type="match status" value="1"/>
</dbReference>
<dbReference type="PROSITE" id="PS00107">
    <property type="entry name" value="PROTEIN_KINASE_ATP"/>
    <property type="match status" value="1"/>
</dbReference>
<feature type="compositionally biased region" description="Basic and acidic residues" evidence="13">
    <location>
        <begin position="1048"/>
        <end position="1065"/>
    </location>
</feature>
<dbReference type="AlphaFoldDB" id="A0A7R7WH70"/>
<feature type="region of interest" description="Disordered" evidence="13">
    <location>
        <begin position="774"/>
        <end position="807"/>
    </location>
</feature>
<keyword evidence="4" id="KW-0723">Serine/threonine-protein kinase</keyword>
<sequence length="1275" mass="142220">MDGDTALLTPDTMRTPLTDASARVNKCLAPITEREEPLRQPQQQMTSPVPMSIVTSPLSAKNADVNCSSPAPGSQPGTNRNSVMSAASIITNQGKRKTHVGPWQLGRTLGTGVSGRVRLAKHSVTGQLAAIKIVSKKSAAITQSASIAEMDKKANRIGGIGPRQIPSGLEREVVIMKLIEHPNVINLYDVWENRGELYLVLEFVEGGELFEYVSENAPLREDEAVRIFCQIIAGLGYCHRFNICHRDLKPENILLDAQGNVKLADFGMAALQPSHRWLDTSCGSPHYAAPEIVGGKRYLGDKADIWSCGIILYALLTGFLPFDGDDTHRTLELVRRGEFKIPPNISREAADLIIRILEKNPDHRISMSEIWRHPLIRKYEKRYQGAVDYHIGPAPPLMPEDCGPPITNKEDVDIDLLRNLQTLWHDATPEAILKRILDPTPSHQRLFYNALVKFRNEQLENYQGQTLEHSASDYHHISVAPRTPSRRTRRAKGSSAKWSQFPPVKETGIRTKYNEEPKSCATTRSYDPFRSPQGKYPPREAKCAKITVYRNGLIVDVDKTVKEPTETAPQPKPAAKNADLEVPQVPQVPECPPSSPFVLMRDKRMKVNSVKSFHSKTSLSGSRRALYVASTPRSASYKRNVSFHHKRNRSQGSVLSTKARQPRPKARNIRLDASESTVISDYDDDPFSDAQESPSLPAQPTVVRGAGVTVRNCPQMRRVRNSDIIWKDDARKVSYELSQICEEAFNGSSLSTNCTASTCIGSETPATSLSIASPEVSHQQLASKGHSTTRTAPPAASSPRSYTAAELTETRRKLIQHSTKDDSGNIPGYLKPIIAHLDRLIEQDESKRRERRENAIPYPSALREQSVRSSSETPQPPEATKLPETAPNPQVNAGYKVEDQGTAVLPTPQKHPGRSNRDGKRTVRMVPHSSLQSMGPAKDLNIRKNRSSSPEDIPETLDVCTTDAERDLAAASTRKFASLNPGQDRGPCELDPIEETPGSPRRNGTRSSDNKKWSWFQNRSQMAGDHTTRYPSDVPQIQPSSATVIRHHQGDSREAKANTQRDSHFNGKPSRTKPKGGFFSRLMNRRASKESQNQDTGFDTADTNVLLHENIETGNTTDTEFDGKPLPPPPRGGGKSQNWFARVFQLKPATRVIALNTSTTKARKYIHKTMREWKKWGMEEVYLDKDKRVIYGSVGEVNLLNLRPVQFSAEFCTYLEQGRQENLSLVRFKQERGAASSFHKVVDTLYLLMKGQHMLMEDPARAKEMVRILDDYPNS</sequence>
<feature type="compositionally biased region" description="Polar residues" evidence="13">
    <location>
        <begin position="774"/>
        <end position="791"/>
    </location>
</feature>
<dbReference type="GO" id="GO:0035556">
    <property type="term" value="P:intracellular signal transduction"/>
    <property type="evidence" value="ECO:0007669"/>
    <property type="project" value="TreeGrafter"/>
</dbReference>
<dbReference type="OrthoDB" id="504170at2759"/>
<dbReference type="GO" id="GO:0005524">
    <property type="term" value="F:ATP binding"/>
    <property type="evidence" value="ECO:0007669"/>
    <property type="project" value="UniProtKB-UniRule"/>
</dbReference>
<evidence type="ECO:0000256" key="5">
    <source>
        <dbReference type="ARBA" id="ARBA00022553"/>
    </source>
</evidence>
<evidence type="ECO:0000313" key="15">
    <source>
        <dbReference type="EMBL" id="BCS02928.1"/>
    </source>
</evidence>
<dbReference type="Pfam" id="PF16797">
    <property type="entry name" value="Fungal_KA1"/>
    <property type="match status" value="1"/>
</dbReference>
<evidence type="ECO:0000256" key="12">
    <source>
        <dbReference type="PROSITE-ProRule" id="PRU10141"/>
    </source>
</evidence>
<protein>
    <recommendedName>
        <fullName evidence="3">non-specific serine/threonine protein kinase</fullName>
        <ecNumber evidence="3">2.7.11.1</ecNumber>
    </recommendedName>
</protein>
<feature type="domain" description="Protein kinase" evidence="14">
    <location>
        <begin position="103"/>
        <end position="376"/>
    </location>
</feature>
<keyword evidence="6" id="KW-0808">Transferase</keyword>
<organism evidence="15 16">
    <name type="scientific">Aspergillus kawachii</name>
    <name type="common">White koji mold</name>
    <name type="synonym">Aspergillus awamori var. kawachi</name>
    <dbReference type="NCBI Taxonomy" id="1069201"/>
    <lineage>
        <taxon>Eukaryota</taxon>
        <taxon>Fungi</taxon>
        <taxon>Dikarya</taxon>
        <taxon>Ascomycota</taxon>
        <taxon>Pezizomycotina</taxon>
        <taxon>Eurotiomycetes</taxon>
        <taxon>Eurotiomycetidae</taxon>
        <taxon>Eurotiales</taxon>
        <taxon>Aspergillaceae</taxon>
        <taxon>Aspergillus</taxon>
        <taxon>Aspergillus subgen. Circumdati</taxon>
    </lineage>
</organism>
<evidence type="ECO:0000256" key="4">
    <source>
        <dbReference type="ARBA" id="ARBA00022527"/>
    </source>
</evidence>
<dbReference type="InterPro" id="IPR011009">
    <property type="entry name" value="Kinase-like_dom_sf"/>
</dbReference>
<gene>
    <name evidence="15" type="ORF">AKAW2_61192A</name>
</gene>
<proteinExistence type="inferred from homology"/>
<dbReference type="KEGG" id="aluc:AKAW2_61192A"/>
<keyword evidence="5" id="KW-0597">Phosphoprotein</keyword>
<evidence type="ECO:0000256" key="3">
    <source>
        <dbReference type="ARBA" id="ARBA00012513"/>
    </source>
</evidence>
<comment type="catalytic activity">
    <reaction evidence="10">
        <text>L-threonyl-[protein] + ATP = O-phospho-L-threonyl-[protein] + ADP + H(+)</text>
        <dbReference type="Rhea" id="RHEA:46608"/>
        <dbReference type="Rhea" id="RHEA-COMP:11060"/>
        <dbReference type="Rhea" id="RHEA-COMP:11605"/>
        <dbReference type="ChEBI" id="CHEBI:15378"/>
        <dbReference type="ChEBI" id="CHEBI:30013"/>
        <dbReference type="ChEBI" id="CHEBI:30616"/>
        <dbReference type="ChEBI" id="CHEBI:61977"/>
        <dbReference type="ChEBI" id="CHEBI:456216"/>
        <dbReference type="EC" id="2.7.11.1"/>
    </reaction>
</comment>
<dbReference type="SMART" id="SM00220">
    <property type="entry name" value="S_TKc"/>
    <property type="match status" value="1"/>
</dbReference>
<evidence type="ECO:0000256" key="11">
    <source>
        <dbReference type="ARBA" id="ARBA00048679"/>
    </source>
</evidence>
<keyword evidence="7 12" id="KW-0547">Nucleotide-binding</keyword>
<evidence type="ECO:0000259" key="14">
    <source>
        <dbReference type="PROSITE" id="PS50011"/>
    </source>
</evidence>
<evidence type="ECO:0000256" key="10">
    <source>
        <dbReference type="ARBA" id="ARBA00047899"/>
    </source>
</evidence>
<comment type="similarity">
    <text evidence="2">Belongs to the protein kinase superfamily. CAMK Ser/Thr protein kinase family. NIM1 subfamily.</text>
</comment>
<dbReference type="FunFam" id="1.10.510.10:FF:000394">
    <property type="entry name" value="Serine/threonine-protein kinase HSL1"/>
    <property type="match status" value="1"/>
</dbReference>
<dbReference type="GeneID" id="64964249"/>
<accession>A0A7R7WH70</accession>
<dbReference type="SUPFAM" id="SSF56112">
    <property type="entry name" value="Protein kinase-like (PK-like)"/>
    <property type="match status" value="1"/>
</dbReference>
<evidence type="ECO:0000256" key="13">
    <source>
        <dbReference type="SAM" id="MobiDB-lite"/>
    </source>
</evidence>
<feature type="region of interest" description="Disordered" evidence="13">
    <location>
        <begin position="973"/>
        <end position="1016"/>
    </location>
</feature>
<dbReference type="InterPro" id="IPR000719">
    <property type="entry name" value="Prot_kinase_dom"/>
</dbReference>
<dbReference type="Gene3D" id="3.30.310.220">
    <property type="entry name" value="Fungal kinase associated-1 domain"/>
    <property type="match status" value="1"/>
</dbReference>
<evidence type="ECO:0000313" key="16">
    <source>
        <dbReference type="Proteomes" id="UP000661280"/>
    </source>
</evidence>
<keyword evidence="8" id="KW-0418">Kinase</keyword>
<dbReference type="GO" id="GO:0005940">
    <property type="term" value="C:septin ring"/>
    <property type="evidence" value="ECO:0007669"/>
    <property type="project" value="UniProtKB-ARBA"/>
</dbReference>
<dbReference type="InterPro" id="IPR008271">
    <property type="entry name" value="Ser/Thr_kinase_AS"/>
</dbReference>
<dbReference type="CDD" id="cd14081">
    <property type="entry name" value="STKc_BRSK1_2"/>
    <property type="match status" value="1"/>
</dbReference>
<evidence type="ECO:0000256" key="2">
    <source>
        <dbReference type="ARBA" id="ARBA00010791"/>
    </source>
</evidence>
<evidence type="ECO:0000256" key="1">
    <source>
        <dbReference type="ARBA" id="ARBA00004266"/>
    </source>
</evidence>
<dbReference type="InterPro" id="IPR031850">
    <property type="entry name" value="Fungal_KA1_dom"/>
</dbReference>
<dbReference type="InterPro" id="IPR043024">
    <property type="entry name" value="KA1_sf_fungal"/>
</dbReference>
<evidence type="ECO:0000256" key="8">
    <source>
        <dbReference type="ARBA" id="ARBA00022777"/>
    </source>
</evidence>
<feature type="region of interest" description="Disordered" evidence="13">
    <location>
        <begin position="643"/>
        <end position="702"/>
    </location>
</feature>
<reference evidence="15" key="2">
    <citation type="submission" date="2021-02" db="EMBL/GenBank/DDBJ databases">
        <title>Aspergillus luchuensis mut. kawachii IFO 4304 genome sequence.</title>
        <authorList>
            <person name="Mori K."/>
            <person name="Kadooka C."/>
            <person name="Goto M."/>
            <person name="Futagami T."/>
        </authorList>
    </citation>
    <scope>NUCLEOTIDE SEQUENCE</scope>
    <source>
        <strain evidence="15">IFO 4308</strain>
    </source>
</reference>
<evidence type="ECO:0000256" key="7">
    <source>
        <dbReference type="ARBA" id="ARBA00022741"/>
    </source>
</evidence>
<feature type="compositionally biased region" description="Basic and acidic residues" evidence="13">
    <location>
        <begin position="844"/>
        <end position="854"/>
    </location>
</feature>
<feature type="region of interest" description="Disordered" evidence="13">
    <location>
        <begin position="1044"/>
        <end position="1078"/>
    </location>
</feature>
<evidence type="ECO:0000256" key="9">
    <source>
        <dbReference type="ARBA" id="ARBA00022840"/>
    </source>
</evidence>
<feature type="region of interest" description="Disordered" evidence="13">
    <location>
        <begin position="844"/>
        <end position="958"/>
    </location>
</feature>
<dbReference type="RefSeq" id="XP_041546690.1">
    <property type="nucleotide sequence ID" value="XM_041693401.1"/>
</dbReference>
<dbReference type="GO" id="GO:0004674">
    <property type="term" value="F:protein serine/threonine kinase activity"/>
    <property type="evidence" value="ECO:0007669"/>
    <property type="project" value="UniProtKB-KW"/>
</dbReference>
<dbReference type="InterPro" id="IPR017441">
    <property type="entry name" value="Protein_kinase_ATP_BS"/>
</dbReference>
<dbReference type="EMBL" id="AP024430">
    <property type="protein sequence ID" value="BCS02928.1"/>
    <property type="molecule type" value="Genomic_DNA"/>
</dbReference>
<evidence type="ECO:0000256" key="6">
    <source>
        <dbReference type="ARBA" id="ARBA00022679"/>
    </source>
</evidence>
<dbReference type="Gene3D" id="1.10.510.10">
    <property type="entry name" value="Transferase(Phosphotransferase) domain 1"/>
    <property type="match status" value="1"/>
</dbReference>
<dbReference type="PROSITE" id="PS50011">
    <property type="entry name" value="PROTEIN_KINASE_DOM"/>
    <property type="match status" value="1"/>
</dbReference>
<keyword evidence="16" id="KW-1185">Reference proteome</keyword>
<feature type="region of interest" description="Disordered" evidence="13">
    <location>
        <begin position="481"/>
        <end position="501"/>
    </location>
</feature>
<keyword evidence="9 12" id="KW-0067">ATP-binding</keyword>
<dbReference type="PANTHER" id="PTHR24346">
    <property type="entry name" value="MAP/MICROTUBULE AFFINITY-REGULATING KINASE"/>
    <property type="match status" value="1"/>
</dbReference>
<feature type="binding site" evidence="12">
    <location>
        <position position="132"/>
    </location>
    <ligand>
        <name>ATP</name>
        <dbReference type="ChEBI" id="CHEBI:30616"/>
    </ligand>
</feature>
<dbReference type="Pfam" id="PF00069">
    <property type="entry name" value="Pkinase"/>
    <property type="match status" value="1"/>
</dbReference>
<comment type="subcellular location">
    <subcellularLocation>
        <location evidence="1">Bud neck</location>
    </subcellularLocation>
</comment>
<comment type="catalytic activity">
    <reaction evidence="11">
        <text>L-seryl-[protein] + ATP = O-phospho-L-seryl-[protein] + ADP + H(+)</text>
        <dbReference type="Rhea" id="RHEA:17989"/>
        <dbReference type="Rhea" id="RHEA-COMP:9863"/>
        <dbReference type="Rhea" id="RHEA-COMP:11604"/>
        <dbReference type="ChEBI" id="CHEBI:15378"/>
        <dbReference type="ChEBI" id="CHEBI:29999"/>
        <dbReference type="ChEBI" id="CHEBI:30616"/>
        <dbReference type="ChEBI" id="CHEBI:83421"/>
        <dbReference type="ChEBI" id="CHEBI:456216"/>
        <dbReference type="EC" id="2.7.11.1"/>
    </reaction>
</comment>
<dbReference type="Proteomes" id="UP000661280">
    <property type="component" value="Chromosome 6"/>
</dbReference>
<name>A0A7R7WH70_ASPKA</name>
<dbReference type="GO" id="GO:0005935">
    <property type="term" value="C:cellular bud neck"/>
    <property type="evidence" value="ECO:0007669"/>
    <property type="project" value="UniProtKB-SubCell"/>
</dbReference>
<feature type="region of interest" description="Disordered" evidence="13">
    <location>
        <begin position="1113"/>
        <end position="1135"/>
    </location>
</feature>